<dbReference type="Proteomes" id="UP001629113">
    <property type="component" value="Unassembled WGS sequence"/>
</dbReference>
<gene>
    <name evidence="1" type="ORF">PVAG01_08491</name>
</gene>
<evidence type="ECO:0000313" key="2">
    <source>
        <dbReference type="Proteomes" id="UP001629113"/>
    </source>
</evidence>
<sequence>MEIYNEDTRFREEPVTYEAVHEHLKSCFGDHLKTFSFVEVDETYESTEGVPDEVVNRCTASRIERLLSQFHAIYRTGQQIQKYMLQNSVQYDYILRFRPDILVKEAPNLQTVDNGKVINIRATYDLTYWGLHHDGSMHTGFTDIAAYGRASAMWTYFNIYTGLKSMLSSEPIWDWSDIIEIDRNRSDLGDQNRCNPEGMLGYWLTLNGLELETDWRWKIGILRRDGHLSQGFFTCQPWLKSNWMCPDETIW</sequence>
<organism evidence="1 2">
    <name type="scientific">Phlyctema vagabunda</name>
    <dbReference type="NCBI Taxonomy" id="108571"/>
    <lineage>
        <taxon>Eukaryota</taxon>
        <taxon>Fungi</taxon>
        <taxon>Dikarya</taxon>
        <taxon>Ascomycota</taxon>
        <taxon>Pezizomycotina</taxon>
        <taxon>Leotiomycetes</taxon>
        <taxon>Helotiales</taxon>
        <taxon>Dermateaceae</taxon>
        <taxon>Phlyctema</taxon>
    </lineage>
</organism>
<accession>A0ABR4P9Y6</accession>
<evidence type="ECO:0000313" key="1">
    <source>
        <dbReference type="EMBL" id="KAL3419992.1"/>
    </source>
</evidence>
<protein>
    <submittedName>
        <fullName evidence="1">Uncharacterized protein</fullName>
    </submittedName>
</protein>
<reference evidence="1 2" key="1">
    <citation type="submission" date="2024-06" db="EMBL/GenBank/DDBJ databases">
        <title>Complete genome of Phlyctema vagabunda strain 19-DSS-EL-015.</title>
        <authorList>
            <person name="Fiorenzani C."/>
        </authorList>
    </citation>
    <scope>NUCLEOTIDE SEQUENCE [LARGE SCALE GENOMIC DNA]</scope>
    <source>
        <strain evidence="1 2">19-DSS-EL-015</strain>
    </source>
</reference>
<keyword evidence="2" id="KW-1185">Reference proteome</keyword>
<proteinExistence type="predicted"/>
<name>A0ABR4P9Y6_9HELO</name>
<comment type="caution">
    <text evidence="1">The sequence shown here is derived from an EMBL/GenBank/DDBJ whole genome shotgun (WGS) entry which is preliminary data.</text>
</comment>
<dbReference type="EMBL" id="JBFCZG010000007">
    <property type="protein sequence ID" value="KAL3419992.1"/>
    <property type="molecule type" value="Genomic_DNA"/>
</dbReference>